<keyword evidence="1" id="KW-1133">Transmembrane helix</keyword>
<feature type="transmembrane region" description="Helical" evidence="1">
    <location>
        <begin position="12"/>
        <end position="28"/>
    </location>
</feature>
<proteinExistence type="predicted"/>
<name>A0A1G9NTG4_9BACI</name>
<protein>
    <submittedName>
        <fullName evidence="2">Uncharacterized protein</fullName>
    </submittedName>
</protein>
<organism evidence="2 3">
    <name type="scientific">Sediminibacillus halophilus</name>
    <dbReference type="NCBI Taxonomy" id="482461"/>
    <lineage>
        <taxon>Bacteria</taxon>
        <taxon>Bacillati</taxon>
        <taxon>Bacillota</taxon>
        <taxon>Bacilli</taxon>
        <taxon>Bacillales</taxon>
        <taxon>Bacillaceae</taxon>
        <taxon>Sediminibacillus</taxon>
    </lineage>
</organism>
<keyword evidence="1" id="KW-0472">Membrane</keyword>
<dbReference type="Proteomes" id="UP000182347">
    <property type="component" value="Unassembled WGS sequence"/>
</dbReference>
<evidence type="ECO:0000313" key="3">
    <source>
        <dbReference type="Proteomes" id="UP000182347"/>
    </source>
</evidence>
<feature type="transmembrane region" description="Helical" evidence="1">
    <location>
        <begin position="34"/>
        <end position="51"/>
    </location>
</feature>
<keyword evidence="1" id="KW-0812">Transmembrane</keyword>
<accession>A0A1G9NTG4</accession>
<feature type="transmembrane region" description="Helical" evidence="1">
    <location>
        <begin position="56"/>
        <end position="75"/>
    </location>
</feature>
<dbReference type="EMBL" id="FNHF01000001">
    <property type="protein sequence ID" value="SDL89317.1"/>
    <property type="molecule type" value="Genomic_DNA"/>
</dbReference>
<reference evidence="3" key="1">
    <citation type="submission" date="2016-10" db="EMBL/GenBank/DDBJ databases">
        <authorList>
            <person name="Varghese N."/>
            <person name="Submissions S."/>
        </authorList>
    </citation>
    <scope>NUCLEOTIDE SEQUENCE [LARGE SCALE GENOMIC DNA]</scope>
    <source>
        <strain evidence="3">CGMCC 1.6199</strain>
    </source>
</reference>
<dbReference type="AlphaFoldDB" id="A0A1G9NTG4"/>
<dbReference type="RefSeq" id="WP_074597836.1">
    <property type="nucleotide sequence ID" value="NZ_FNHF01000001.1"/>
</dbReference>
<sequence length="76" mass="8390">MTDRKQSGKLAGLHTLVALILLFLASVFQQVSPFTYLAVFFFYLGLVSLVSHSKTLVPAICSLIIGIFVYLIGVWI</sequence>
<evidence type="ECO:0000313" key="2">
    <source>
        <dbReference type="EMBL" id="SDL89317.1"/>
    </source>
</evidence>
<dbReference type="OrthoDB" id="2972572at2"/>
<evidence type="ECO:0000256" key="1">
    <source>
        <dbReference type="SAM" id="Phobius"/>
    </source>
</evidence>
<gene>
    <name evidence="2" type="ORF">SAMN05216244_1134</name>
</gene>
<keyword evidence="3" id="KW-1185">Reference proteome</keyword>